<keyword evidence="5 8" id="KW-1133">Transmembrane helix</keyword>
<feature type="transmembrane region" description="Helical" evidence="8">
    <location>
        <begin position="359"/>
        <end position="383"/>
    </location>
</feature>
<dbReference type="Pfam" id="PF06609">
    <property type="entry name" value="TRI12"/>
    <property type="match status" value="1"/>
</dbReference>
<feature type="transmembrane region" description="Helical" evidence="8">
    <location>
        <begin position="322"/>
        <end position="347"/>
    </location>
</feature>
<evidence type="ECO:0000256" key="4">
    <source>
        <dbReference type="ARBA" id="ARBA00022692"/>
    </source>
</evidence>
<dbReference type="InterPro" id="IPR005829">
    <property type="entry name" value="Sugar_transporter_CS"/>
</dbReference>
<evidence type="ECO:0000256" key="3">
    <source>
        <dbReference type="ARBA" id="ARBA00022448"/>
    </source>
</evidence>
<dbReference type="Pfam" id="PF00083">
    <property type="entry name" value="Sugar_tr"/>
    <property type="match status" value="1"/>
</dbReference>
<evidence type="ECO:0000256" key="6">
    <source>
        <dbReference type="ARBA" id="ARBA00023136"/>
    </source>
</evidence>
<dbReference type="CDD" id="cd17315">
    <property type="entry name" value="MFS_GLUT_like"/>
    <property type="match status" value="1"/>
</dbReference>
<comment type="subcellular location">
    <subcellularLocation>
        <location evidence="1">Membrane</location>
        <topology evidence="1">Multi-pass membrane protein</topology>
    </subcellularLocation>
</comment>
<dbReference type="SUPFAM" id="SSF103473">
    <property type="entry name" value="MFS general substrate transporter"/>
    <property type="match status" value="1"/>
</dbReference>
<dbReference type="PANTHER" id="PTHR48020">
    <property type="entry name" value="PROTON MYO-INOSITOL COTRANSPORTER"/>
    <property type="match status" value="1"/>
</dbReference>
<dbReference type="InterPro" id="IPR005828">
    <property type="entry name" value="MFS_sugar_transport-like"/>
</dbReference>
<keyword evidence="6 8" id="KW-0472">Membrane</keyword>
<dbReference type="GO" id="GO:0022857">
    <property type="term" value="F:transmembrane transporter activity"/>
    <property type="evidence" value="ECO:0007669"/>
    <property type="project" value="InterPro"/>
</dbReference>
<feature type="transmembrane region" description="Helical" evidence="8">
    <location>
        <begin position="227"/>
        <end position="246"/>
    </location>
</feature>
<feature type="transmembrane region" description="Helical" evidence="8">
    <location>
        <begin position="389"/>
        <end position="410"/>
    </location>
</feature>
<evidence type="ECO:0000256" key="5">
    <source>
        <dbReference type="ARBA" id="ARBA00022989"/>
    </source>
</evidence>
<feature type="transmembrane region" description="Helical" evidence="8">
    <location>
        <begin position="49"/>
        <end position="73"/>
    </location>
</feature>
<dbReference type="PANTHER" id="PTHR48020:SF12">
    <property type="entry name" value="PROTON MYO-INOSITOL COTRANSPORTER"/>
    <property type="match status" value="1"/>
</dbReference>
<evidence type="ECO:0000313" key="11">
    <source>
        <dbReference type="Proteomes" id="UP000695562"/>
    </source>
</evidence>
<evidence type="ECO:0000256" key="8">
    <source>
        <dbReference type="SAM" id="Phobius"/>
    </source>
</evidence>
<dbReference type="OrthoDB" id="4142200at2759"/>
<dbReference type="PRINTS" id="PR00171">
    <property type="entry name" value="SUGRTRNSPORT"/>
</dbReference>
<feature type="transmembrane region" description="Helical" evidence="8">
    <location>
        <begin position="139"/>
        <end position="159"/>
    </location>
</feature>
<comment type="caution">
    <text evidence="10">The sequence shown here is derived from an EMBL/GenBank/DDBJ whole genome shotgun (WGS) entry which is preliminary data.</text>
</comment>
<feature type="region of interest" description="Disordered" evidence="7">
    <location>
        <begin position="442"/>
        <end position="461"/>
    </location>
</feature>
<dbReference type="GO" id="GO:0016020">
    <property type="term" value="C:membrane"/>
    <property type="evidence" value="ECO:0007669"/>
    <property type="project" value="UniProtKB-SubCell"/>
</dbReference>
<name>A0A8J4Q3Q0_9MYCE</name>
<evidence type="ECO:0000256" key="1">
    <source>
        <dbReference type="ARBA" id="ARBA00004141"/>
    </source>
</evidence>
<dbReference type="InterPro" id="IPR020846">
    <property type="entry name" value="MFS_dom"/>
</dbReference>
<keyword evidence="3" id="KW-0813">Transport</keyword>
<evidence type="ECO:0000256" key="7">
    <source>
        <dbReference type="SAM" id="MobiDB-lite"/>
    </source>
</evidence>
<sequence length="461" mass="50192">MVAFLNRIVDKPWFVVYLSCLGGLIFGYNTGIIVGGLGPIADKFDLGTIMQGVVVCSILLGALLGSVSSGFIADKIGRKPVIFFTAIATIGGSIGSAVATNVATICVLRLILGLGVGCASSVCPLMVAETTPQEKKGIYGAFFQISITVGIFLANIIALALKKIGESNWRWMFALGAVPGVLMFFVWIIIKESPIYLEKKNRINQSAEVQKKSSFSILFSKQNRKPMFIGFLLATLSQLTGINAFMYFSTTIFKDAGISGEYGPDIAAIILQFWNVATTLIALFAVNKVGRRVLLLTGSSVMTVCDLVIGLVFLVASGSARGWVAIVFLFIFIAGFESSIGVLFWFVINEIMDEDAKNIGAPIINALQWLFNLLLSFFFLSVVQYLGQYVMFFIFGGIGIFCTLFLKIYLPNLNAPSTTTVQEQIHNNNTVGSDEYFQHEKHSEKPLTTPELKADQPTFPA</sequence>
<feature type="transmembrane region" description="Helical" evidence="8">
    <location>
        <begin position="266"/>
        <end position="286"/>
    </location>
</feature>
<dbReference type="InterPro" id="IPR010573">
    <property type="entry name" value="MFS_Str1/Tri12-like"/>
</dbReference>
<dbReference type="InterPro" id="IPR036259">
    <property type="entry name" value="MFS_trans_sf"/>
</dbReference>
<dbReference type="EMBL" id="AJWJ01000024">
    <property type="protein sequence ID" value="KAF2077607.1"/>
    <property type="molecule type" value="Genomic_DNA"/>
</dbReference>
<feature type="transmembrane region" description="Helical" evidence="8">
    <location>
        <begin position="293"/>
        <end position="316"/>
    </location>
</feature>
<feature type="transmembrane region" description="Helical" evidence="8">
    <location>
        <begin position="80"/>
        <end position="101"/>
    </location>
</feature>
<comment type="similarity">
    <text evidence="2">Belongs to the major facilitator superfamily. Sugar transporter (TC 2.A.1.1) family.</text>
</comment>
<feature type="transmembrane region" description="Helical" evidence="8">
    <location>
        <begin position="171"/>
        <end position="190"/>
    </location>
</feature>
<dbReference type="Proteomes" id="UP000695562">
    <property type="component" value="Unassembled WGS sequence"/>
</dbReference>
<feature type="domain" description="Major facilitator superfamily (MFS) profile" evidence="9">
    <location>
        <begin position="15"/>
        <end position="414"/>
    </location>
</feature>
<organism evidence="10 11">
    <name type="scientific">Polysphondylium violaceum</name>
    <dbReference type="NCBI Taxonomy" id="133409"/>
    <lineage>
        <taxon>Eukaryota</taxon>
        <taxon>Amoebozoa</taxon>
        <taxon>Evosea</taxon>
        <taxon>Eumycetozoa</taxon>
        <taxon>Dictyostelia</taxon>
        <taxon>Dictyosteliales</taxon>
        <taxon>Dictyosteliaceae</taxon>
        <taxon>Polysphondylium</taxon>
    </lineage>
</organism>
<dbReference type="Gene3D" id="1.20.1250.20">
    <property type="entry name" value="MFS general substrate transporter like domains"/>
    <property type="match status" value="2"/>
</dbReference>
<dbReference type="PROSITE" id="PS50850">
    <property type="entry name" value="MFS"/>
    <property type="match status" value="1"/>
</dbReference>
<accession>A0A8J4Q3Q0</accession>
<dbReference type="InterPro" id="IPR003663">
    <property type="entry name" value="Sugar/inositol_transpt"/>
</dbReference>
<keyword evidence="11" id="KW-1185">Reference proteome</keyword>
<dbReference type="PROSITE" id="PS00216">
    <property type="entry name" value="SUGAR_TRANSPORT_1"/>
    <property type="match status" value="1"/>
</dbReference>
<feature type="transmembrane region" description="Helical" evidence="8">
    <location>
        <begin position="12"/>
        <end position="37"/>
    </location>
</feature>
<feature type="transmembrane region" description="Helical" evidence="8">
    <location>
        <begin position="107"/>
        <end position="127"/>
    </location>
</feature>
<evidence type="ECO:0000259" key="9">
    <source>
        <dbReference type="PROSITE" id="PS50850"/>
    </source>
</evidence>
<reference evidence="10" key="1">
    <citation type="submission" date="2020-01" db="EMBL/GenBank/DDBJ databases">
        <title>Development of genomics and gene disruption for Polysphondylium violaceum indicates a role for the polyketide synthase stlB in stalk morphogenesis.</title>
        <authorList>
            <person name="Narita B."/>
            <person name="Kawabe Y."/>
            <person name="Kin K."/>
            <person name="Saito T."/>
            <person name="Gibbs R."/>
            <person name="Kuspa A."/>
            <person name="Muzny D."/>
            <person name="Queller D."/>
            <person name="Richards S."/>
            <person name="Strassman J."/>
            <person name="Sucgang R."/>
            <person name="Worley K."/>
            <person name="Schaap P."/>
        </authorList>
    </citation>
    <scope>NUCLEOTIDE SEQUENCE</scope>
    <source>
        <strain evidence="10">QSvi11</strain>
    </source>
</reference>
<dbReference type="AlphaFoldDB" id="A0A8J4Q3Q0"/>
<evidence type="ECO:0000313" key="10">
    <source>
        <dbReference type="EMBL" id="KAF2077607.1"/>
    </source>
</evidence>
<protein>
    <recommendedName>
        <fullName evidence="9">Major facilitator superfamily (MFS) profile domain-containing protein</fullName>
    </recommendedName>
</protein>
<proteinExistence type="inferred from homology"/>
<gene>
    <name evidence="10" type="ORF">CYY_001070</name>
</gene>
<dbReference type="InterPro" id="IPR050814">
    <property type="entry name" value="Myo-inositol_Transporter"/>
</dbReference>
<keyword evidence="4 8" id="KW-0812">Transmembrane</keyword>
<evidence type="ECO:0000256" key="2">
    <source>
        <dbReference type="ARBA" id="ARBA00010992"/>
    </source>
</evidence>